<feature type="compositionally biased region" description="Polar residues" evidence="5">
    <location>
        <begin position="398"/>
        <end position="407"/>
    </location>
</feature>
<protein>
    <submittedName>
        <fullName evidence="7">Uncharacterized protein</fullName>
    </submittedName>
</protein>
<gene>
    <name evidence="7" type="ORF">HHK36_026224</name>
</gene>
<evidence type="ECO:0000313" key="7">
    <source>
        <dbReference type="EMBL" id="KAF8387570.1"/>
    </source>
</evidence>
<name>A0A834YJ88_TETSI</name>
<keyword evidence="8" id="KW-1185">Reference proteome</keyword>
<evidence type="ECO:0000256" key="5">
    <source>
        <dbReference type="SAM" id="MobiDB-lite"/>
    </source>
</evidence>
<dbReference type="OMA" id="NFFICLE"/>
<feature type="transmembrane region" description="Helical" evidence="6">
    <location>
        <begin position="248"/>
        <end position="267"/>
    </location>
</feature>
<dbReference type="AlphaFoldDB" id="A0A834YJ88"/>
<feature type="compositionally biased region" description="Low complexity" evidence="5">
    <location>
        <begin position="387"/>
        <end position="397"/>
    </location>
</feature>
<dbReference type="Proteomes" id="UP000655225">
    <property type="component" value="Unassembled WGS sequence"/>
</dbReference>
<keyword evidence="2 6" id="KW-0812">Transmembrane</keyword>
<dbReference type="GO" id="GO:0016020">
    <property type="term" value="C:membrane"/>
    <property type="evidence" value="ECO:0007669"/>
    <property type="project" value="UniProtKB-SubCell"/>
</dbReference>
<dbReference type="PANTHER" id="PTHR23423">
    <property type="entry name" value="ORGANIC SOLUTE TRANSPORTER-RELATED"/>
    <property type="match status" value="1"/>
</dbReference>
<feature type="transmembrane region" description="Helical" evidence="6">
    <location>
        <begin position="115"/>
        <end position="135"/>
    </location>
</feature>
<proteinExistence type="predicted"/>
<dbReference type="OrthoDB" id="5348404at2759"/>
<dbReference type="EMBL" id="JABCRI010000020">
    <property type="protein sequence ID" value="KAF8387570.1"/>
    <property type="molecule type" value="Genomic_DNA"/>
</dbReference>
<reference evidence="7 8" key="1">
    <citation type="submission" date="2020-04" db="EMBL/GenBank/DDBJ databases">
        <title>Plant Genome Project.</title>
        <authorList>
            <person name="Zhang R.-G."/>
        </authorList>
    </citation>
    <scope>NUCLEOTIDE SEQUENCE [LARGE SCALE GENOMIC DNA]</scope>
    <source>
        <strain evidence="7">YNK0</strain>
        <tissue evidence="7">Leaf</tissue>
    </source>
</reference>
<dbReference type="InterPro" id="IPR005178">
    <property type="entry name" value="Ostalpha/TMEM184C"/>
</dbReference>
<dbReference type="SMART" id="SM01417">
    <property type="entry name" value="Solute_trans_a"/>
    <property type="match status" value="1"/>
</dbReference>
<accession>A0A834YJ88</accession>
<evidence type="ECO:0000256" key="3">
    <source>
        <dbReference type="ARBA" id="ARBA00022989"/>
    </source>
</evidence>
<feature type="transmembrane region" description="Helical" evidence="6">
    <location>
        <begin position="170"/>
        <end position="191"/>
    </location>
</feature>
<evidence type="ECO:0000256" key="4">
    <source>
        <dbReference type="ARBA" id="ARBA00023136"/>
    </source>
</evidence>
<keyword evidence="3 6" id="KW-1133">Transmembrane helix</keyword>
<organism evidence="7 8">
    <name type="scientific">Tetracentron sinense</name>
    <name type="common">Spur-leaf</name>
    <dbReference type="NCBI Taxonomy" id="13715"/>
    <lineage>
        <taxon>Eukaryota</taxon>
        <taxon>Viridiplantae</taxon>
        <taxon>Streptophyta</taxon>
        <taxon>Embryophyta</taxon>
        <taxon>Tracheophyta</taxon>
        <taxon>Spermatophyta</taxon>
        <taxon>Magnoliopsida</taxon>
        <taxon>Trochodendrales</taxon>
        <taxon>Trochodendraceae</taxon>
        <taxon>Tetracentron</taxon>
    </lineage>
</organism>
<feature type="transmembrane region" description="Helical" evidence="6">
    <location>
        <begin position="141"/>
        <end position="158"/>
    </location>
</feature>
<dbReference type="Pfam" id="PF03619">
    <property type="entry name" value="Solute_trans_a"/>
    <property type="match status" value="1"/>
</dbReference>
<evidence type="ECO:0000256" key="1">
    <source>
        <dbReference type="ARBA" id="ARBA00004141"/>
    </source>
</evidence>
<evidence type="ECO:0000313" key="8">
    <source>
        <dbReference type="Proteomes" id="UP000655225"/>
    </source>
</evidence>
<feature type="region of interest" description="Disordered" evidence="5">
    <location>
        <begin position="387"/>
        <end position="411"/>
    </location>
</feature>
<comment type="subcellular location">
    <subcellularLocation>
        <location evidence="1">Membrane</location>
        <topology evidence="1">Multi-pass membrane protein</topology>
    </subcellularLocation>
</comment>
<comment type="caution">
    <text evidence="7">The sequence shown here is derived from an EMBL/GenBank/DDBJ whole genome shotgun (WGS) entry which is preliminary data.</text>
</comment>
<feature type="transmembrane region" description="Helical" evidence="6">
    <location>
        <begin position="203"/>
        <end position="227"/>
    </location>
</feature>
<evidence type="ECO:0000256" key="2">
    <source>
        <dbReference type="ARBA" id="ARBA00022692"/>
    </source>
</evidence>
<evidence type="ECO:0000256" key="6">
    <source>
        <dbReference type="SAM" id="Phobius"/>
    </source>
</evidence>
<keyword evidence="4 6" id="KW-0472">Membrane</keyword>
<sequence>MTVMSKRIDIRYSTEVVEVMTAREDLNFARVLGFQHVLLEGDSIQVIKAFVSKVLDLSVAGAIIEDVKVYALMSFLSLVLNESSIYFNSIREVLTLHKPLDTNVHCYCFRYEAWVIYNFLSLCLAWVGGPGAVVLSLSGRVLKPSLFLMTCCFSAIPLDGRFIRRCKQGCLQFVILKPILVAITFILYAKGKYKDGNFSANQAYLYLTIIYTISYTMALYALALFYVACRDLLRPFNPVPKFIIIKSVVFLTYWQGVLVFLAAKSGFIKNAEEAADFQNFIICVEMLIAAVGHLFAFPYKEYAGANIGASGGLRGSLAHALKFNDFYHDTVHQFAPTYHDYVLYNHSEGDEVTRKYRSRTFVPTGQEMDAVRKNKHMFGNKIDDLQLSSLSSSGTSTPKNTSTTQDSADPEAMKSSLLMDNSNSLAQPYDLSLIDMDLSSYPAKVPAATETRTR</sequence>
<feature type="transmembrane region" description="Helical" evidence="6">
    <location>
        <begin position="279"/>
        <end position="297"/>
    </location>
</feature>